<evidence type="ECO:0000256" key="1">
    <source>
        <dbReference type="ARBA" id="ARBA00004167"/>
    </source>
</evidence>
<organism evidence="9 10">
    <name type="scientific">Salinisphaera hydrothermalis (strain C41B8)</name>
    <dbReference type="NCBI Taxonomy" id="1304275"/>
    <lineage>
        <taxon>Bacteria</taxon>
        <taxon>Pseudomonadati</taxon>
        <taxon>Pseudomonadota</taxon>
        <taxon>Gammaproteobacteria</taxon>
        <taxon>Salinisphaerales</taxon>
        <taxon>Salinisphaeraceae</taxon>
        <taxon>Salinisphaera</taxon>
    </lineage>
</organism>
<sequence>MAWNEPGKGKDPWGGGNRNSGGGDGGGPPDLDQIWKRFRERFGNKPGGNKSGGGNGGGANGGGVGGGVFLALVPIAFVVWLATGLYVVQPGEKGVVLRLGQYTHTTAPGWHWHLPYPVSTVYKVDTQQVRRASNRAVMLTKDENIVDVEISVQYRISNAMNYLFQLQDPENTVQQVLRSAVREIVGTSDMNQVIQEGVQVNQLDDKALANVDLKENSGQPKKKNGLKDIDQKLVGQIKQKQNEYPQITDRSRAKLPDNVRRIMQYTLNKYHAGIDLLAVNVQYAQPPEQVQGAFQEAIKAREEEERAKNIARAYARDIVARAQGDKAQMIAQARAYKQRKIDRAEGQAARFSDLLAQYEKAPEVTRERLYLETMGDVLSASHVILNDGTSNSMTYLPLDKILEKSAGSKKSGDNGDSDSDRDTGSSMTLPNESDQSGSGGGSSTSGSSNSNVDNLRSRSRNS</sequence>
<evidence type="ECO:0000259" key="8">
    <source>
        <dbReference type="SMART" id="SM00244"/>
    </source>
</evidence>
<dbReference type="EMBL" id="APNK01000010">
    <property type="protein sequence ID" value="KEZ77687.1"/>
    <property type="molecule type" value="Genomic_DNA"/>
</dbReference>
<feature type="region of interest" description="Disordered" evidence="6">
    <location>
        <begin position="1"/>
        <end position="33"/>
    </location>
</feature>
<dbReference type="InterPro" id="IPR001972">
    <property type="entry name" value="Stomatin_HflK_fam"/>
</dbReference>
<feature type="domain" description="Band 7" evidence="8">
    <location>
        <begin position="83"/>
        <end position="298"/>
    </location>
</feature>
<dbReference type="eggNOG" id="COG0330">
    <property type="taxonomic scope" value="Bacteria"/>
</dbReference>
<dbReference type="InterPro" id="IPR010201">
    <property type="entry name" value="HflK"/>
</dbReference>
<keyword evidence="3 7" id="KW-0812">Transmembrane</keyword>
<feature type="transmembrane region" description="Helical" evidence="7">
    <location>
        <begin position="68"/>
        <end position="88"/>
    </location>
</feature>
<dbReference type="PATRIC" id="fig|1304275.5.peg.1810"/>
<evidence type="ECO:0000313" key="10">
    <source>
        <dbReference type="Proteomes" id="UP000028302"/>
    </source>
</evidence>
<dbReference type="STRING" id="1304275.C41B8_08880"/>
<dbReference type="Gene3D" id="3.30.479.30">
    <property type="entry name" value="Band 7 domain"/>
    <property type="match status" value="1"/>
</dbReference>
<comment type="similarity">
    <text evidence="2">Belongs to the band 7/mec-2 family. HflK subfamily.</text>
</comment>
<feature type="region of interest" description="Disordered" evidence="6">
    <location>
        <begin position="405"/>
        <end position="462"/>
    </location>
</feature>
<evidence type="ECO:0000256" key="7">
    <source>
        <dbReference type="SAM" id="Phobius"/>
    </source>
</evidence>
<evidence type="ECO:0000313" key="9">
    <source>
        <dbReference type="EMBL" id="KEZ77687.1"/>
    </source>
</evidence>
<feature type="compositionally biased region" description="Gly residues" evidence="6">
    <location>
        <begin position="12"/>
        <end position="28"/>
    </location>
</feature>
<evidence type="ECO:0000256" key="5">
    <source>
        <dbReference type="ARBA" id="ARBA00023136"/>
    </source>
</evidence>
<keyword evidence="5 7" id="KW-0472">Membrane</keyword>
<evidence type="ECO:0000256" key="3">
    <source>
        <dbReference type="ARBA" id="ARBA00022692"/>
    </source>
</evidence>
<keyword evidence="10" id="KW-1185">Reference proteome</keyword>
<proteinExistence type="inferred from homology"/>
<dbReference type="InterPro" id="IPR036013">
    <property type="entry name" value="Band_7/SPFH_dom_sf"/>
</dbReference>
<feature type="compositionally biased region" description="Basic and acidic residues" evidence="6">
    <location>
        <begin position="410"/>
        <end position="423"/>
    </location>
</feature>
<dbReference type="AlphaFoldDB" id="A0A084ILV3"/>
<dbReference type="RefSeq" id="WP_051883314.1">
    <property type="nucleotide sequence ID" value="NZ_APNK01000010.1"/>
</dbReference>
<dbReference type="CDD" id="cd03404">
    <property type="entry name" value="SPFH_HflK"/>
    <property type="match status" value="1"/>
</dbReference>
<dbReference type="Pfam" id="PF01145">
    <property type="entry name" value="Band_7"/>
    <property type="match status" value="1"/>
</dbReference>
<name>A0A084ILV3_SALHC</name>
<comment type="subcellular location">
    <subcellularLocation>
        <location evidence="1">Membrane</location>
        <topology evidence="1">Single-pass membrane protein</topology>
    </subcellularLocation>
</comment>
<dbReference type="InterPro" id="IPR050710">
    <property type="entry name" value="Band7/mec-2_domain"/>
</dbReference>
<evidence type="ECO:0000256" key="6">
    <source>
        <dbReference type="SAM" id="MobiDB-lite"/>
    </source>
</evidence>
<dbReference type="InterPro" id="IPR020980">
    <property type="entry name" value="Membrane_HflK_N"/>
</dbReference>
<dbReference type="PRINTS" id="PR00721">
    <property type="entry name" value="STOMATIN"/>
</dbReference>
<evidence type="ECO:0000256" key="2">
    <source>
        <dbReference type="ARBA" id="ARBA00006971"/>
    </source>
</evidence>
<dbReference type="SMART" id="SM00244">
    <property type="entry name" value="PHB"/>
    <property type="match status" value="1"/>
</dbReference>
<dbReference type="Pfam" id="PF12221">
    <property type="entry name" value="HflK_N"/>
    <property type="match status" value="1"/>
</dbReference>
<dbReference type="SUPFAM" id="SSF117892">
    <property type="entry name" value="Band 7/SPFH domain"/>
    <property type="match status" value="1"/>
</dbReference>
<comment type="caution">
    <text evidence="9">The sequence shown here is derived from an EMBL/GenBank/DDBJ whole genome shotgun (WGS) entry which is preliminary data.</text>
</comment>
<dbReference type="Proteomes" id="UP000028302">
    <property type="component" value="Unassembled WGS sequence"/>
</dbReference>
<protein>
    <submittedName>
        <fullName evidence="9">HflK protein</fullName>
    </submittedName>
</protein>
<gene>
    <name evidence="9" type="ORF">C41B8_08880</name>
</gene>
<reference evidence="9 10" key="1">
    <citation type="submission" date="2013-03" db="EMBL/GenBank/DDBJ databases">
        <title>Salinisphaera hydrothermalis C41B8 Genome Sequencing.</title>
        <authorList>
            <person name="Li C."/>
            <person name="Lai Q."/>
            <person name="Shao Z."/>
        </authorList>
    </citation>
    <scope>NUCLEOTIDE SEQUENCE [LARGE SCALE GENOMIC DNA]</scope>
    <source>
        <strain evidence="9 10">C41B8</strain>
    </source>
</reference>
<dbReference type="InterPro" id="IPR001107">
    <property type="entry name" value="Band_7"/>
</dbReference>
<evidence type="ECO:0000256" key="4">
    <source>
        <dbReference type="ARBA" id="ARBA00022989"/>
    </source>
</evidence>
<dbReference type="PANTHER" id="PTHR43327:SF2">
    <property type="entry name" value="MODULATOR OF FTSH PROTEASE HFLK"/>
    <property type="match status" value="1"/>
</dbReference>
<dbReference type="GO" id="GO:0016020">
    <property type="term" value="C:membrane"/>
    <property type="evidence" value="ECO:0007669"/>
    <property type="project" value="UniProtKB-SubCell"/>
</dbReference>
<keyword evidence="4 7" id="KW-1133">Transmembrane helix</keyword>
<accession>A0A084ILV3</accession>
<dbReference type="PANTHER" id="PTHR43327">
    <property type="entry name" value="STOMATIN-LIKE PROTEIN 2, MITOCHONDRIAL"/>
    <property type="match status" value="1"/>
</dbReference>